<dbReference type="STRING" id="903984.BCR21_14700"/>
<evidence type="ECO:0000313" key="3">
    <source>
        <dbReference type="Proteomes" id="UP000094068"/>
    </source>
</evidence>
<reference evidence="3" key="1">
    <citation type="submission" date="2016-09" db="EMBL/GenBank/DDBJ databases">
        <authorList>
            <person name="Gulvik C.A."/>
        </authorList>
    </citation>
    <scope>NUCLEOTIDE SEQUENCE [LARGE SCALE GENOMIC DNA]</scope>
    <source>
        <strain evidence="3">DSM 23328</strain>
    </source>
</reference>
<sequence>MDEQLIIDINNYLQKLTEDVVKPMYGVREKSSIHLISKSLDQEVFWVALYPTIFDKAAYLWYTIFNYHCFYNGKERTALVTA</sequence>
<comment type="caution">
    <text evidence="2">The sequence shown here is derived from an EMBL/GenBank/DDBJ whole genome shotgun (WGS) entry which is preliminary data.</text>
</comment>
<dbReference type="InterPro" id="IPR003812">
    <property type="entry name" value="Fido"/>
</dbReference>
<dbReference type="AlphaFoldDB" id="A0A1E5GA59"/>
<accession>A0A1E5GA59</accession>
<keyword evidence="3" id="KW-1185">Reference proteome</keyword>
<name>A0A1E5GA59_9ENTE</name>
<feature type="domain" description="Fido" evidence="1">
    <location>
        <begin position="2"/>
        <end position="81"/>
    </location>
</feature>
<dbReference type="EMBL" id="MIJZ01000016">
    <property type="protein sequence ID" value="OEG09592.1"/>
    <property type="molecule type" value="Genomic_DNA"/>
</dbReference>
<protein>
    <recommendedName>
        <fullName evidence="1">Fido domain-containing protein</fullName>
    </recommendedName>
</protein>
<dbReference type="Gene3D" id="1.20.120.1870">
    <property type="entry name" value="Fic/DOC protein, Fido domain"/>
    <property type="match status" value="1"/>
</dbReference>
<dbReference type="RefSeq" id="WP_069647270.1">
    <property type="nucleotide sequence ID" value="NZ_MIJZ01000016.1"/>
</dbReference>
<organism evidence="2 3">
    <name type="scientific">Enterococcus ureasiticus</name>
    <dbReference type="NCBI Taxonomy" id="903984"/>
    <lineage>
        <taxon>Bacteria</taxon>
        <taxon>Bacillati</taxon>
        <taxon>Bacillota</taxon>
        <taxon>Bacilli</taxon>
        <taxon>Lactobacillales</taxon>
        <taxon>Enterococcaceae</taxon>
        <taxon>Enterococcus</taxon>
    </lineage>
</organism>
<gene>
    <name evidence="2" type="ORF">BCR21_14700</name>
</gene>
<dbReference type="OrthoDB" id="9802752at2"/>
<proteinExistence type="predicted"/>
<dbReference type="Pfam" id="PF02661">
    <property type="entry name" value="Fic"/>
    <property type="match status" value="1"/>
</dbReference>
<dbReference type="Proteomes" id="UP000094068">
    <property type="component" value="Unassembled WGS sequence"/>
</dbReference>
<evidence type="ECO:0000259" key="1">
    <source>
        <dbReference type="Pfam" id="PF02661"/>
    </source>
</evidence>
<evidence type="ECO:0000313" key="2">
    <source>
        <dbReference type="EMBL" id="OEG09592.1"/>
    </source>
</evidence>
<dbReference type="InterPro" id="IPR053737">
    <property type="entry name" value="Type_II_TA_Toxin"/>
</dbReference>